<dbReference type="InterPro" id="IPR036188">
    <property type="entry name" value="FAD/NAD-bd_sf"/>
</dbReference>
<feature type="binding site" evidence="2">
    <location>
        <position position="122"/>
    </location>
    <ligand>
        <name>FAD</name>
        <dbReference type="ChEBI" id="CHEBI:57692"/>
    </ligand>
</feature>
<evidence type="ECO:0000313" key="8">
    <source>
        <dbReference type="Proteomes" id="UP001285441"/>
    </source>
</evidence>
<dbReference type="SUPFAM" id="SSF54373">
    <property type="entry name" value="FAD-linked reductases, C-terminal domain"/>
    <property type="match status" value="1"/>
</dbReference>
<comment type="similarity">
    <text evidence="1 3">Belongs to the GMC oxidoreductase family.</text>
</comment>
<dbReference type="GO" id="GO:0016614">
    <property type="term" value="F:oxidoreductase activity, acting on CH-OH group of donors"/>
    <property type="evidence" value="ECO:0007669"/>
    <property type="project" value="InterPro"/>
</dbReference>
<dbReference type="Proteomes" id="UP001285441">
    <property type="component" value="Unassembled WGS sequence"/>
</dbReference>
<dbReference type="Pfam" id="PF00732">
    <property type="entry name" value="GMC_oxred_N"/>
    <property type="match status" value="1"/>
</dbReference>
<dbReference type="InterPro" id="IPR007867">
    <property type="entry name" value="GMC_OxRtase_C"/>
</dbReference>
<feature type="domain" description="Glucose-methanol-choline oxidoreductase N-terminal" evidence="5">
    <location>
        <begin position="120"/>
        <end position="143"/>
    </location>
</feature>
<sequence>MARFRCSLFMGASLLMLLVMPAIVVSTRVPRHATIVNRQTLNSNYTFIIAGGGIAGLTLADRLTEDPSVSVLVLEAGPFDQGQDGILIPGAYAPYLYFWPNLVTAPQTALNNRTIGTVCAKVVGGGSAINAMVFLRGDAGDYNDWGSLGNNGWSWKTLLPFFTKSENFTRPAAALAQAGNISWDESVRGHSGPVQYTYPPFFYKGSANWWNAALSIGLKPTKDPHAGKKHGIFWMPSVLNATTMTRNYARRNHYDRVIASRPNYHVLASSLVTKIIFNGQQAVGVNYIPATGGSASSVYASKEVILAAGALHTPQILQLSGIGPKKLLGRFSIPIVADLPGVGQNLQDQPTLTVPYSFAANIEPNSGTLFTNETYNAEQRALYDSARQGPYTIVRTLSTNIGVLSLSDATSTYKKIAAQARARKAADSLAADVDPTVLKGYKAQRELIVEQFENPDAGVGTIHWGTANDTLVYLLKPLSRGTVNIRSTDPLVDPVIDYRTGTDPIDFQVYISLLRKHRQLFAAQAMQVLGPTEVAPFGAQVDTDEEITTVLRDQIQPSNSHQCCTAAMMPRDLGGVVSSEQKVYGVKGLRVADISFWPFEITGAPTATMYASAERVSRPIFPCVLDFLAPPTAAAVRSNIE</sequence>
<keyword evidence="3" id="KW-0285">Flavoprotein</keyword>
<evidence type="ECO:0000259" key="5">
    <source>
        <dbReference type="PROSITE" id="PS00623"/>
    </source>
</evidence>
<dbReference type="Pfam" id="PF05199">
    <property type="entry name" value="GMC_oxred_C"/>
    <property type="match status" value="1"/>
</dbReference>
<accession>A0AAE0N2X4</accession>
<feature type="chain" id="PRO_5042167203" description="Glucose-methanol-choline oxidoreductase N-terminal domain-containing protein" evidence="4">
    <location>
        <begin position="27"/>
        <end position="641"/>
    </location>
</feature>
<reference evidence="7" key="2">
    <citation type="submission" date="2023-06" db="EMBL/GenBank/DDBJ databases">
        <authorList>
            <consortium name="Lawrence Berkeley National Laboratory"/>
            <person name="Haridas S."/>
            <person name="Hensen N."/>
            <person name="Bonometti L."/>
            <person name="Westerberg I."/>
            <person name="Brannstrom I.O."/>
            <person name="Guillou S."/>
            <person name="Cros-Aarteil S."/>
            <person name="Calhoun S."/>
            <person name="Kuo A."/>
            <person name="Mondo S."/>
            <person name="Pangilinan J."/>
            <person name="Riley R."/>
            <person name="LaButti K."/>
            <person name="Andreopoulos B."/>
            <person name="Lipzen A."/>
            <person name="Chen C."/>
            <person name="Yanf M."/>
            <person name="Daum C."/>
            <person name="Ng V."/>
            <person name="Clum A."/>
            <person name="Steindorff A."/>
            <person name="Ohm R."/>
            <person name="Martin F."/>
            <person name="Silar P."/>
            <person name="Natvig D."/>
            <person name="Lalanne C."/>
            <person name="Gautier V."/>
            <person name="Ament-velasquez S.L."/>
            <person name="Kruys A."/>
            <person name="Hutchinson M.I."/>
            <person name="Powell A.J."/>
            <person name="Barry K."/>
            <person name="Miller A.N."/>
            <person name="Grigoriev I.V."/>
            <person name="Debuchy R."/>
            <person name="Gladieux P."/>
            <person name="Thoren M.H."/>
            <person name="Johannesson H."/>
        </authorList>
    </citation>
    <scope>NUCLEOTIDE SEQUENCE</scope>
    <source>
        <strain evidence="7">CBS 232.78</strain>
    </source>
</reference>
<protein>
    <recommendedName>
        <fullName evidence="5 6">Glucose-methanol-choline oxidoreductase N-terminal domain-containing protein</fullName>
    </recommendedName>
</protein>
<dbReference type="PANTHER" id="PTHR11552">
    <property type="entry name" value="GLUCOSE-METHANOL-CHOLINE GMC OXIDOREDUCTASE"/>
    <property type="match status" value="1"/>
</dbReference>
<evidence type="ECO:0000256" key="1">
    <source>
        <dbReference type="ARBA" id="ARBA00010790"/>
    </source>
</evidence>
<keyword evidence="2 3" id="KW-0274">FAD</keyword>
<name>A0AAE0N2X4_9PEZI</name>
<dbReference type="InterPro" id="IPR000172">
    <property type="entry name" value="GMC_OxRdtase_N"/>
</dbReference>
<organism evidence="7 8">
    <name type="scientific">Podospora didyma</name>
    <dbReference type="NCBI Taxonomy" id="330526"/>
    <lineage>
        <taxon>Eukaryota</taxon>
        <taxon>Fungi</taxon>
        <taxon>Dikarya</taxon>
        <taxon>Ascomycota</taxon>
        <taxon>Pezizomycotina</taxon>
        <taxon>Sordariomycetes</taxon>
        <taxon>Sordariomycetidae</taxon>
        <taxon>Sordariales</taxon>
        <taxon>Podosporaceae</taxon>
        <taxon>Podospora</taxon>
    </lineage>
</organism>
<evidence type="ECO:0000256" key="3">
    <source>
        <dbReference type="RuleBase" id="RU003968"/>
    </source>
</evidence>
<dbReference type="PROSITE" id="PS00623">
    <property type="entry name" value="GMC_OXRED_1"/>
    <property type="match status" value="1"/>
</dbReference>
<comment type="cofactor">
    <cofactor evidence="2">
        <name>FAD</name>
        <dbReference type="ChEBI" id="CHEBI:57692"/>
    </cofactor>
</comment>
<feature type="binding site" evidence="2">
    <location>
        <begin position="130"/>
        <end position="133"/>
    </location>
    <ligand>
        <name>FAD</name>
        <dbReference type="ChEBI" id="CHEBI:57692"/>
    </ligand>
</feature>
<evidence type="ECO:0000259" key="6">
    <source>
        <dbReference type="PROSITE" id="PS00624"/>
    </source>
</evidence>
<comment type="caution">
    <text evidence="7">The sequence shown here is derived from an EMBL/GenBank/DDBJ whole genome shotgun (WGS) entry which is preliminary data.</text>
</comment>
<keyword evidence="8" id="KW-1185">Reference proteome</keyword>
<keyword evidence="4" id="KW-0732">Signal</keyword>
<reference evidence="7" key="1">
    <citation type="journal article" date="2023" name="Mol. Phylogenet. Evol.">
        <title>Genome-scale phylogeny and comparative genomics of the fungal order Sordariales.</title>
        <authorList>
            <person name="Hensen N."/>
            <person name="Bonometti L."/>
            <person name="Westerberg I."/>
            <person name="Brannstrom I.O."/>
            <person name="Guillou S."/>
            <person name="Cros-Aarteil S."/>
            <person name="Calhoun S."/>
            <person name="Haridas S."/>
            <person name="Kuo A."/>
            <person name="Mondo S."/>
            <person name="Pangilinan J."/>
            <person name="Riley R."/>
            <person name="LaButti K."/>
            <person name="Andreopoulos B."/>
            <person name="Lipzen A."/>
            <person name="Chen C."/>
            <person name="Yan M."/>
            <person name="Daum C."/>
            <person name="Ng V."/>
            <person name="Clum A."/>
            <person name="Steindorff A."/>
            <person name="Ohm R.A."/>
            <person name="Martin F."/>
            <person name="Silar P."/>
            <person name="Natvig D.O."/>
            <person name="Lalanne C."/>
            <person name="Gautier V."/>
            <person name="Ament-Velasquez S.L."/>
            <person name="Kruys A."/>
            <person name="Hutchinson M.I."/>
            <person name="Powell A.J."/>
            <person name="Barry K."/>
            <person name="Miller A.N."/>
            <person name="Grigoriev I.V."/>
            <person name="Debuchy R."/>
            <person name="Gladieux P."/>
            <person name="Hiltunen Thoren M."/>
            <person name="Johannesson H."/>
        </authorList>
    </citation>
    <scope>NUCLEOTIDE SEQUENCE</scope>
    <source>
        <strain evidence="7">CBS 232.78</strain>
    </source>
</reference>
<dbReference type="PROSITE" id="PS00624">
    <property type="entry name" value="GMC_OXRED_2"/>
    <property type="match status" value="1"/>
</dbReference>
<evidence type="ECO:0000256" key="2">
    <source>
        <dbReference type="PIRSR" id="PIRSR000137-2"/>
    </source>
</evidence>
<dbReference type="InterPro" id="IPR012132">
    <property type="entry name" value="GMC_OxRdtase"/>
</dbReference>
<evidence type="ECO:0000256" key="4">
    <source>
        <dbReference type="SAM" id="SignalP"/>
    </source>
</evidence>
<feature type="domain" description="Glucose-methanol-choline oxidoreductase N-terminal" evidence="6">
    <location>
        <begin position="309"/>
        <end position="323"/>
    </location>
</feature>
<gene>
    <name evidence="7" type="ORF">B0H63DRAFT_82163</name>
</gene>
<dbReference type="PANTHER" id="PTHR11552:SF115">
    <property type="entry name" value="DEHYDROGENASE XPTC-RELATED"/>
    <property type="match status" value="1"/>
</dbReference>
<proteinExistence type="inferred from homology"/>
<dbReference type="AlphaFoldDB" id="A0AAE0N2X4"/>
<dbReference type="SUPFAM" id="SSF51905">
    <property type="entry name" value="FAD/NAD(P)-binding domain"/>
    <property type="match status" value="1"/>
</dbReference>
<dbReference type="PIRSF" id="PIRSF000137">
    <property type="entry name" value="Alcohol_oxidase"/>
    <property type="match status" value="1"/>
</dbReference>
<dbReference type="GO" id="GO:0044550">
    <property type="term" value="P:secondary metabolite biosynthetic process"/>
    <property type="evidence" value="ECO:0007669"/>
    <property type="project" value="TreeGrafter"/>
</dbReference>
<dbReference type="EMBL" id="JAULSW010000011">
    <property type="protein sequence ID" value="KAK3367469.1"/>
    <property type="molecule type" value="Genomic_DNA"/>
</dbReference>
<feature type="binding site" evidence="2">
    <location>
        <position position="272"/>
    </location>
    <ligand>
        <name>FAD</name>
        <dbReference type="ChEBI" id="CHEBI:57692"/>
    </ligand>
</feature>
<dbReference type="Gene3D" id="3.30.560.10">
    <property type="entry name" value="Glucose Oxidase, domain 3"/>
    <property type="match status" value="1"/>
</dbReference>
<feature type="signal peptide" evidence="4">
    <location>
        <begin position="1"/>
        <end position="26"/>
    </location>
</feature>
<evidence type="ECO:0000313" key="7">
    <source>
        <dbReference type="EMBL" id="KAK3367469.1"/>
    </source>
</evidence>
<dbReference type="Gene3D" id="3.50.50.60">
    <property type="entry name" value="FAD/NAD(P)-binding domain"/>
    <property type="match status" value="1"/>
</dbReference>
<dbReference type="GO" id="GO:0050660">
    <property type="term" value="F:flavin adenine dinucleotide binding"/>
    <property type="evidence" value="ECO:0007669"/>
    <property type="project" value="InterPro"/>
</dbReference>